<keyword evidence="2" id="KW-1185">Reference proteome</keyword>
<dbReference type="Proteomes" id="UP001321520">
    <property type="component" value="Chromosome"/>
</dbReference>
<organism evidence="1 2">
    <name type="scientific">Microbulbifer spongiae</name>
    <dbReference type="NCBI Taxonomy" id="2944933"/>
    <lineage>
        <taxon>Bacteria</taxon>
        <taxon>Pseudomonadati</taxon>
        <taxon>Pseudomonadota</taxon>
        <taxon>Gammaproteobacteria</taxon>
        <taxon>Cellvibrionales</taxon>
        <taxon>Microbulbiferaceae</taxon>
        <taxon>Microbulbifer</taxon>
    </lineage>
</organism>
<gene>
    <name evidence="1" type="ORF">M8T91_10620</name>
</gene>
<dbReference type="RefSeq" id="WP_301414140.1">
    <property type="nucleotide sequence ID" value="NZ_CP098023.1"/>
</dbReference>
<evidence type="ECO:0000313" key="2">
    <source>
        <dbReference type="Proteomes" id="UP001321520"/>
    </source>
</evidence>
<sequence length="151" mass="16964">MSNWERQYHEEVSALASPQQLDVQILQQAKHYQHKKDIGRLLSKVSLSGTVTAALLLLVHPAQLLGALAPGRIPEGEVQISNPTKPQWQAPILPTIPKEDPWVSLHSQVAAGNYIALCSEWRKRRKASADAPLPRELRRRAQKHCRILPKP</sequence>
<evidence type="ECO:0000313" key="1">
    <source>
        <dbReference type="EMBL" id="WKD48388.1"/>
    </source>
</evidence>
<name>A0ABY9E5U4_9GAMM</name>
<dbReference type="EMBL" id="CP098023">
    <property type="protein sequence ID" value="WKD48388.1"/>
    <property type="molecule type" value="Genomic_DNA"/>
</dbReference>
<proteinExistence type="predicted"/>
<protein>
    <recommendedName>
        <fullName evidence="3">DUF3106 domain-containing protein</fullName>
    </recommendedName>
</protein>
<accession>A0ABY9E5U4</accession>
<reference evidence="1 2" key="1">
    <citation type="submission" date="2022-05" db="EMBL/GenBank/DDBJ databases">
        <title>Microbulbifer sp. nov., isolated from sponge.</title>
        <authorList>
            <person name="Gao L."/>
        </authorList>
    </citation>
    <scope>NUCLEOTIDE SEQUENCE [LARGE SCALE GENOMIC DNA]</scope>
    <source>
        <strain evidence="1 2">MI-G</strain>
    </source>
</reference>
<evidence type="ECO:0008006" key="3">
    <source>
        <dbReference type="Google" id="ProtNLM"/>
    </source>
</evidence>